<dbReference type="GO" id="GO:0010181">
    <property type="term" value="F:FMN binding"/>
    <property type="evidence" value="ECO:0007669"/>
    <property type="project" value="InterPro"/>
</dbReference>
<evidence type="ECO:0000313" key="4">
    <source>
        <dbReference type="Proteomes" id="UP001515480"/>
    </source>
</evidence>
<dbReference type="Gene3D" id="2.30.110.10">
    <property type="entry name" value="Electron Transport, Fmn-binding Protein, Chain A"/>
    <property type="match status" value="1"/>
</dbReference>
<evidence type="ECO:0000313" key="3">
    <source>
        <dbReference type="EMBL" id="KAL1514966.1"/>
    </source>
</evidence>
<gene>
    <name evidence="3" type="ORF">AB1Y20_004042</name>
</gene>
<dbReference type="SUPFAM" id="SSF50475">
    <property type="entry name" value="FMN-binding split barrel"/>
    <property type="match status" value="1"/>
</dbReference>
<protein>
    <recommendedName>
        <fullName evidence="2">Flavin reductase like domain-containing protein</fullName>
    </recommendedName>
</protein>
<organism evidence="3 4">
    <name type="scientific">Prymnesium parvum</name>
    <name type="common">Toxic golden alga</name>
    <dbReference type="NCBI Taxonomy" id="97485"/>
    <lineage>
        <taxon>Eukaryota</taxon>
        <taxon>Haptista</taxon>
        <taxon>Haptophyta</taxon>
        <taxon>Prymnesiophyceae</taxon>
        <taxon>Prymnesiales</taxon>
        <taxon>Prymnesiaceae</taxon>
        <taxon>Prymnesium</taxon>
    </lineage>
</organism>
<feature type="domain" description="Flavin reductase like" evidence="2">
    <location>
        <begin position="26"/>
        <end position="161"/>
    </location>
</feature>
<name>A0AB34J8T8_PRYPA</name>
<dbReference type="Pfam" id="PF01613">
    <property type="entry name" value="Flavin_Reduct"/>
    <property type="match status" value="1"/>
</dbReference>
<sequence>MVVFCAISFSLGLLVPLSAPPPLNNPVFSLATVGENGLTNMNILTYASPIGITPRRWVISLVRKSETHRNFAKRRGGVLQLLMAQHGPLIYTLGGCSARDVDKEEACRQLGFQWKKFDGVDEWLIDDCAVYYRLSMEGDFINAGEHDAAICRLDEVLISDRTEGPAEEALSTGDLRALGLVTDTGRAVEP</sequence>
<comment type="caution">
    <text evidence="3">The sequence shown here is derived from an EMBL/GenBank/DDBJ whole genome shotgun (WGS) entry which is preliminary data.</text>
</comment>
<feature type="chain" id="PRO_5044276634" description="Flavin reductase like domain-containing protein" evidence="1">
    <location>
        <begin position="20"/>
        <end position="190"/>
    </location>
</feature>
<accession>A0AB34J8T8</accession>
<proteinExistence type="predicted"/>
<reference evidence="3 4" key="1">
    <citation type="journal article" date="2024" name="Science">
        <title>Giant polyketide synthase enzymes in the biosynthesis of giant marine polyether toxins.</title>
        <authorList>
            <person name="Fallon T.R."/>
            <person name="Shende V.V."/>
            <person name="Wierzbicki I.H."/>
            <person name="Pendleton A.L."/>
            <person name="Watervoot N.F."/>
            <person name="Auber R.P."/>
            <person name="Gonzalez D.J."/>
            <person name="Wisecaver J.H."/>
            <person name="Moore B.S."/>
        </authorList>
    </citation>
    <scope>NUCLEOTIDE SEQUENCE [LARGE SCALE GENOMIC DNA]</scope>
    <source>
        <strain evidence="3 4">12B1</strain>
    </source>
</reference>
<dbReference type="InterPro" id="IPR002563">
    <property type="entry name" value="Flavin_Rdtase-like_dom"/>
</dbReference>
<evidence type="ECO:0000256" key="1">
    <source>
        <dbReference type="SAM" id="SignalP"/>
    </source>
</evidence>
<dbReference type="Proteomes" id="UP001515480">
    <property type="component" value="Unassembled WGS sequence"/>
</dbReference>
<dbReference type="EMBL" id="JBGBPQ010000012">
    <property type="protein sequence ID" value="KAL1514966.1"/>
    <property type="molecule type" value="Genomic_DNA"/>
</dbReference>
<feature type="signal peptide" evidence="1">
    <location>
        <begin position="1"/>
        <end position="19"/>
    </location>
</feature>
<dbReference type="InterPro" id="IPR012349">
    <property type="entry name" value="Split_barrel_FMN-bd"/>
</dbReference>
<keyword evidence="4" id="KW-1185">Reference proteome</keyword>
<evidence type="ECO:0000259" key="2">
    <source>
        <dbReference type="Pfam" id="PF01613"/>
    </source>
</evidence>
<dbReference type="AlphaFoldDB" id="A0AB34J8T8"/>
<keyword evidence="1" id="KW-0732">Signal</keyword>